<dbReference type="Proteomes" id="UP000663872">
    <property type="component" value="Unassembled WGS sequence"/>
</dbReference>
<organism evidence="3 4">
    <name type="scientific">Rotaria socialis</name>
    <dbReference type="NCBI Taxonomy" id="392032"/>
    <lineage>
        <taxon>Eukaryota</taxon>
        <taxon>Metazoa</taxon>
        <taxon>Spiralia</taxon>
        <taxon>Gnathifera</taxon>
        <taxon>Rotifera</taxon>
        <taxon>Eurotatoria</taxon>
        <taxon>Bdelloidea</taxon>
        <taxon>Philodinida</taxon>
        <taxon>Philodinidae</taxon>
        <taxon>Rotaria</taxon>
    </lineage>
</organism>
<dbReference type="Proteomes" id="UP000663848">
    <property type="component" value="Unassembled WGS sequence"/>
</dbReference>
<dbReference type="EMBL" id="CAJOBR010034687">
    <property type="protein sequence ID" value="CAF5007863.1"/>
    <property type="molecule type" value="Genomic_DNA"/>
</dbReference>
<evidence type="ECO:0000313" key="4">
    <source>
        <dbReference type="Proteomes" id="UP000663848"/>
    </source>
</evidence>
<feature type="region of interest" description="Disordered" evidence="1">
    <location>
        <begin position="1"/>
        <end position="23"/>
    </location>
</feature>
<name>A0A822AL39_9BILA</name>
<sequence>MTATAGSTTTTGKSSVTLSLHPL</sequence>
<feature type="non-terminal residue" evidence="3">
    <location>
        <position position="23"/>
    </location>
</feature>
<dbReference type="AlphaFoldDB" id="A0A822AL39"/>
<evidence type="ECO:0000256" key="1">
    <source>
        <dbReference type="SAM" id="MobiDB-lite"/>
    </source>
</evidence>
<protein>
    <submittedName>
        <fullName evidence="3">Uncharacterized protein</fullName>
    </submittedName>
</protein>
<proteinExistence type="predicted"/>
<gene>
    <name evidence="2" type="ORF">GRG538_LOCUS11870</name>
    <name evidence="3" type="ORF">QYT958_LOCUS38798</name>
</gene>
<evidence type="ECO:0000313" key="3">
    <source>
        <dbReference type="EMBL" id="CAF5007863.1"/>
    </source>
</evidence>
<comment type="caution">
    <text evidence="3">The sequence shown here is derived from an EMBL/GenBank/DDBJ whole genome shotgun (WGS) entry which is preliminary data.</text>
</comment>
<dbReference type="EMBL" id="CAJNYT010001624">
    <property type="protein sequence ID" value="CAF3422189.1"/>
    <property type="molecule type" value="Genomic_DNA"/>
</dbReference>
<accession>A0A822AL39</accession>
<evidence type="ECO:0000313" key="2">
    <source>
        <dbReference type="EMBL" id="CAF3422189.1"/>
    </source>
</evidence>
<reference evidence="3" key="1">
    <citation type="submission" date="2021-02" db="EMBL/GenBank/DDBJ databases">
        <authorList>
            <person name="Nowell W R."/>
        </authorList>
    </citation>
    <scope>NUCLEOTIDE SEQUENCE</scope>
</reference>